<evidence type="ECO:0000256" key="11">
    <source>
        <dbReference type="SAM" id="Phobius"/>
    </source>
</evidence>
<keyword evidence="6 11" id="KW-0812">Transmembrane</keyword>
<dbReference type="Gene3D" id="3.30.565.10">
    <property type="entry name" value="Histidine kinase-like ATPase, C-terminal domain"/>
    <property type="match status" value="1"/>
</dbReference>
<dbReference type="Pfam" id="PF02518">
    <property type="entry name" value="HATPase_c"/>
    <property type="match status" value="1"/>
</dbReference>
<organism evidence="13">
    <name type="scientific">Clostridium paraputrificum</name>
    <dbReference type="NCBI Taxonomy" id="29363"/>
    <lineage>
        <taxon>Bacteria</taxon>
        <taxon>Bacillati</taxon>
        <taxon>Bacillota</taxon>
        <taxon>Clostridia</taxon>
        <taxon>Eubacteriales</taxon>
        <taxon>Clostridiaceae</taxon>
        <taxon>Clostridium</taxon>
    </lineage>
</organism>
<keyword evidence="7 13" id="KW-0418">Kinase</keyword>
<feature type="transmembrane region" description="Helical" evidence="11">
    <location>
        <begin position="12"/>
        <end position="30"/>
    </location>
</feature>
<dbReference type="InterPro" id="IPR005467">
    <property type="entry name" value="His_kinase_dom"/>
</dbReference>
<dbReference type="GO" id="GO:0000155">
    <property type="term" value="F:phosphorelay sensor kinase activity"/>
    <property type="evidence" value="ECO:0007669"/>
    <property type="project" value="InterPro"/>
</dbReference>
<reference evidence="13" key="1">
    <citation type="submission" date="2019-11" db="EMBL/GenBank/DDBJ databases">
        <authorList>
            <person name="Feng L."/>
        </authorList>
    </citation>
    <scope>NUCLEOTIDE SEQUENCE</scope>
    <source>
        <strain evidence="13">CParaputrificumLFYP93</strain>
    </source>
</reference>
<dbReference type="SMART" id="SM00387">
    <property type="entry name" value="HATPase_c"/>
    <property type="match status" value="1"/>
</dbReference>
<dbReference type="PANTHER" id="PTHR45453">
    <property type="entry name" value="PHOSPHATE REGULON SENSOR PROTEIN PHOR"/>
    <property type="match status" value="1"/>
</dbReference>
<evidence type="ECO:0000256" key="9">
    <source>
        <dbReference type="ARBA" id="ARBA00023012"/>
    </source>
</evidence>
<evidence type="ECO:0000256" key="8">
    <source>
        <dbReference type="ARBA" id="ARBA00022989"/>
    </source>
</evidence>
<comment type="subcellular location">
    <subcellularLocation>
        <location evidence="2">Cell membrane</location>
        <topology evidence="2">Multi-pass membrane protein</topology>
    </subcellularLocation>
</comment>
<feature type="domain" description="Histidine kinase" evidence="12">
    <location>
        <begin position="126"/>
        <end position="332"/>
    </location>
</feature>
<evidence type="ECO:0000256" key="4">
    <source>
        <dbReference type="ARBA" id="ARBA00022475"/>
    </source>
</evidence>
<dbReference type="SUPFAM" id="SSF47384">
    <property type="entry name" value="Homodimeric domain of signal transducing histidine kinase"/>
    <property type="match status" value="1"/>
</dbReference>
<accession>A0A6N2ZJR0</accession>
<evidence type="ECO:0000256" key="5">
    <source>
        <dbReference type="ARBA" id="ARBA00022679"/>
    </source>
</evidence>
<dbReference type="AlphaFoldDB" id="A0A6N2ZJR0"/>
<sequence length="338" mass="39713">MRFLIYLKDRFLFIIFTLLIVLLHIGLFLALDVSYYAIFLIATLYILCNFLYLFIEYKNTYRYIDNLRDQIDLLEEKYLLSEMIDAPNSKESNEFYKILKECNKSMNDRISEIELKNKEYREYIELWVHEVKTPIASTKLIIENNPSPVTDIILGEINKVDDYIEQTLFYTRLNSVEKDYIIKILNLEEEVNAAIRKNSRYLIQRKVKIVKSKLRKEVFSDTKWLQFILNQIISNSIKYYHKKENILEFSAEEINGEVILNISDNGIGMNEKTLIKAFEKGYTGENGRKFKESTGIGLYLCKNLCDKLGLSIKLSSKEGEGTKVSILFPKNKMLLLEN</sequence>
<dbReference type="EC" id="2.7.13.3" evidence="3"/>
<evidence type="ECO:0000256" key="2">
    <source>
        <dbReference type="ARBA" id="ARBA00004651"/>
    </source>
</evidence>
<dbReference type="PANTHER" id="PTHR45453:SF2">
    <property type="entry name" value="HISTIDINE KINASE"/>
    <property type="match status" value="1"/>
</dbReference>
<comment type="catalytic activity">
    <reaction evidence="1">
        <text>ATP + protein L-histidine = ADP + protein N-phospho-L-histidine.</text>
        <dbReference type="EC" id="2.7.13.3"/>
    </reaction>
</comment>
<evidence type="ECO:0000256" key="10">
    <source>
        <dbReference type="ARBA" id="ARBA00023136"/>
    </source>
</evidence>
<dbReference type="InterPro" id="IPR003594">
    <property type="entry name" value="HATPase_dom"/>
</dbReference>
<keyword evidence="5 13" id="KW-0808">Transferase</keyword>
<dbReference type="InterPro" id="IPR036890">
    <property type="entry name" value="HATPase_C_sf"/>
</dbReference>
<evidence type="ECO:0000313" key="13">
    <source>
        <dbReference type="EMBL" id="VYT79531.1"/>
    </source>
</evidence>
<evidence type="ECO:0000256" key="6">
    <source>
        <dbReference type="ARBA" id="ARBA00022692"/>
    </source>
</evidence>
<evidence type="ECO:0000256" key="3">
    <source>
        <dbReference type="ARBA" id="ARBA00012438"/>
    </source>
</evidence>
<keyword evidence="9" id="KW-0902">Two-component regulatory system</keyword>
<keyword evidence="10 11" id="KW-0472">Membrane</keyword>
<proteinExistence type="predicted"/>
<dbReference type="InterPro" id="IPR050351">
    <property type="entry name" value="BphY/WalK/GraS-like"/>
</dbReference>
<gene>
    <name evidence="13" type="primary">graS_1</name>
    <name evidence="13" type="ORF">CPLFYP93_00615</name>
</gene>
<keyword evidence="4" id="KW-1003">Cell membrane</keyword>
<dbReference type="EMBL" id="CACRTV010000021">
    <property type="protein sequence ID" value="VYT79531.1"/>
    <property type="molecule type" value="Genomic_DNA"/>
</dbReference>
<name>A0A6N2ZJR0_9CLOT</name>
<dbReference type="GO" id="GO:0004721">
    <property type="term" value="F:phosphoprotein phosphatase activity"/>
    <property type="evidence" value="ECO:0007669"/>
    <property type="project" value="TreeGrafter"/>
</dbReference>
<keyword evidence="8 11" id="KW-1133">Transmembrane helix</keyword>
<dbReference type="GO" id="GO:0016036">
    <property type="term" value="P:cellular response to phosphate starvation"/>
    <property type="evidence" value="ECO:0007669"/>
    <property type="project" value="TreeGrafter"/>
</dbReference>
<feature type="transmembrane region" description="Helical" evidence="11">
    <location>
        <begin position="36"/>
        <end position="55"/>
    </location>
</feature>
<dbReference type="PROSITE" id="PS50109">
    <property type="entry name" value="HIS_KIN"/>
    <property type="match status" value="1"/>
</dbReference>
<evidence type="ECO:0000259" key="12">
    <source>
        <dbReference type="PROSITE" id="PS50109"/>
    </source>
</evidence>
<dbReference type="SUPFAM" id="SSF55874">
    <property type="entry name" value="ATPase domain of HSP90 chaperone/DNA topoisomerase II/histidine kinase"/>
    <property type="match status" value="1"/>
</dbReference>
<evidence type="ECO:0000256" key="1">
    <source>
        <dbReference type="ARBA" id="ARBA00000085"/>
    </source>
</evidence>
<evidence type="ECO:0000256" key="7">
    <source>
        <dbReference type="ARBA" id="ARBA00022777"/>
    </source>
</evidence>
<dbReference type="InterPro" id="IPR004358">
    <property type="entry name" value="Sig_transdc_His_kin-like_C"/>
</dbReference>
<dbReference type="GO" id="GO:0005886">
    <property type="term" value="C:plasma membrane"/>
    <property type="evidence" value="ECO:0007669"/>
    <property type="project" value="UniProtKB-SubCell"/>
</dbReference>
<protein>
    <recommendedName>
        <fullName evidence="3">histidine kinase</fullName>
        <ecNumber evidence="3">2.7.13.3</ecNumber>
    </recommendedName>
</protein>
<dbReference type="InterPro" id="IPR036097">
    <property type="entry name" value="HisK_dim/P_sf"/>
</dbReference>
<dbReference type="PRINTS" id="PR00344">
    <property type="entry name" value="BCTRLSENSOR"/>
</dbReference>